<name>A0AAE1Q5Z0_9EUCA</name>
<sequence length="125" mass="13384">MPGCLSPEPRLWHPHYTFFLHGPSTSVCPSPYTPDSLLYSTPCFLLAIPGHFSILLTPLLSLPGPTPVPPHSTSPYLSLAPLPAVPRLPTPTVRPLFPPCLGGAVTGWPRGVAPRSLEKSTKSVE</sequence>
<evidence type="ECO:0000313" key="1">
    <source>
        <dbReference type="EMBL" id="KAK4320264.1"/>
    </source>
</evidence>
<accession>A0AAE1Q5Z0</accession>
<proteinExistence type="predicted"/>
<evidence type="ECO:0000313" key="2">
    <source>
        <dbReference type="Proteomes" id="UP001292094"/>
    </source>
</evidence>
<dbReference type="AlphaFoldDB" id="A0AAE1Q5Z0"/>
<dbReference type="Proteomes" id="UP001292094">
    <property type="component" value="Unassembled WGS sequence"/>
</dbReference>
<organism evidence="1 2">
    <name type="scientific">Petrolisthes manimaculis</name>
    <dbReference type="NCBI Taxonomy" id="1843537"/>
    <lineage>
        <taxon>Eukaryota</taxon>
        <taxon>Metazoa</taxon>
        <taxon>Ecdysozoa</taxon>
        <taxon>Arthropoda</taxon>
        <taxon>Crustacea</taxon>
        <taxon>Multicrustacea</taxon>
        <taxon>Malacostraca</taxon>
        <taxon>Eumalacostraca</taxon>
        <taxon>Eucarida</taxon>
        <taxon>Decapoda</taxon>
        <taxon>Pleocyemata</taxon>
        <taxon>Anomura</taxon>
        <taxon>Galatheoidea</taxon>
        <taxon>Porcellanidae</taxon>
        <taxon>Petrolisthes</taxon>
    </lineage>
</organism>
<keyword evidence="2" id="KW-1185">Reference proteome</keyword>
<dbReference type="EMBL" id="JAWZYT010000681">
    <property type="protein sequence ID" value="KAK4320264.1"/>
    <property type="molecule type" value="Genomic_DNA"/>
</dbReference>
<reference evidence="1" key="1">
    <citation type="submission" date="2023-11" db="EMBL/GenBank/DDBJ databases">
        <title>Genome assemblies of two species of porcelain crab, Petrolisthes cinctipes and Petrolisthes manimaculis (Anomura: Porcellanidae).</title>
        <authorList>
            <person name="Angst P."/>
        </authorList>
    </citation>
    <scope>NUCLEOTIDE SEQUENCE</scope>
    <source>
        <strain evidence="1">PB745_02</strain>
        <tissue evidence="1">Gill</tissue>
    </source>
</reference>
<protein>
    <submittedName>
        <fullName evidence="1">Uncharacterized protein</fullName>
    </submittedName>
</protein>
<gene>
    <name evidence="1" type="ORF">Pmani_008873</name>
</gene>
<comment type="caution">
    <text evidence="1">The sequence shown here is derived from an EMBL/GenBank/DDBJ whole genome shotgun (WGS) entry which is preliminary data.</text>
</comment>